<evidence type="ECO:0000313" key="2">
    <source>
        <dbReference type="EMBL" id="GDY77730.1"/>
    </source>
</evidence>
<reference evidence="2 3" key="1">
    <citation type="submission" date="2019-04" db="EMBL/GenBank/DDBJ databases">
        <title>Draft genome sequences of Streptomyces avermitilis ATCC 31267.</title>
        <authorList>
            <person name="Komaki H."/>
            <person name="Tamura T."/>
            <person name="Hosoyama A."/>
        </authorList>
    </citation>
    <scope>NUCLEOTIDE SEQUENCE [LARGE SCALE GENOMIC DNA]</scope>
    <source>
        <strain evidence="2 3">ATCC 31267</strain>
    </source>
</reference>
<organism evidence="2 3">
    <name type="scientific">Streptomyces avermitilis</name>
    <dbReference type="NCBI Taxonomy" id="33903"/>
    <lineage>
        <taxon>Bacteria</taxon>
        <taxon>Bacillati</taxon>
        <taxon>Actinomycetota</taxon>
        <taxon>Actinomycetes</taxon>
        <taxon>Kitasatosporales</taxon>
        <taxon>Streptomycetaceae</taxon>
        <taxon>Streptomyces</taxon>
    </lineage>
</organism>
<dbReference type="Proteomes" id="UP000302139">
    <property type="component" value="Unassembled WGS sequence"/>
</dbReference>
<comment type="caution">
    <text evidence="2">The sequence shown here is derived from an EMBL/GenBank/DDBJ whole genome shotgun (WGS) entry which is preliminary data.</text>
</comment>
<dbReference type="Proteomes" id="UP000299211">
    <property type="component" value="Unassembled WGS sequence"/>
</dbReference>
<sequence>MLAPDITRAALNIHRCARTSGHARHNQDLLGSGSIAALGGGYVLFT</sequence>
<dbReference type="EMBL" id="BJHX01000001">
    <property type="protein sequence ID" value="GDY62167.1"/>
    <property type="molecule type" value="Genomic_DNA"/>
</dbReference>
<dbReference type="EMBL" id="BJHY01000001">
    <property type="protein sequence ID" value="GDY77730.1"/>
    <property type="molecule type" value="Genomic_DNA"/>
</dbReference>
<evidence type="ECO:0000313" key="3">
    <source>
        <dbReference type="Proteomes" id="UP000299211"/>
    </source>
</evidence>
<proteinExistence type="predicted"/>
<dbReference type="AlphaFoldDB" id="A0A4D4MZT9"/>
<reference evidence="1 4" key="2">
    <citation type="submission" date="2019-04" db="EMBL/GenBank/DDBJ databases">
        <title>Draft genome sequences of Streptomyces avermitilis NBRC 14893.</title>
        <authorList>
            <person name="Komaki H."/>
            <person name="Tamura T."/>
            <person name="Hosoyama A."/>
        </authorList>
    </citation>
    <scope>NUCLEOTIDE SEQUENCE [LARGE SCALE GENOMIC DNA]</scope>
    <source>
        <strain evidence="1 4">NBRC 14893</strain>
    </source>
</reference>
<name>A0A4D4MZT9_STRAX</name>
<evidence type="ECO:0000313" key="1">
    <source>
        <dbReference type="EMBL" id="GDY62167.1"/>
    </source>
</evidence>
<protein>
    <submittedName>
        <fullName evidence="2">Uncharacterized protein</fullName>
    </submittedName>
</protein>
<evidence type="ECO:0000313" key="4">
    <source>
        <dbReference type="Proteomes" id="UP000302139"/>
    </source>
</evidence>
<accession>A0A4D4MZT9</accession>
<gene>
    <name evidence="1" type="ORF">SAV14893_015600</name>
    <name evidence="2" type="ORF">SAV31267_072150</name>
</gene>